<evidence type="ECO:0000313" key="3">
    <source>
        <dbReference type="EMBL" id="GAA4342514.1"/>
    </source>
</evidence>
<dbReference type="InterPro" id="IPR013766">
    <property type="entry name" value="Thioredoxin_domain"/>
</dbReference>
<keyword evidence="1" id="KW-0732">Signal</keyword>
<evidence type="ECO:0000256" key="1">
    <source>
        <dbReference type="SAM" id="SignalP"/>
    </source>
</evidence>
<sequence length="414" mass="45354">MLRPLVFALLLLCGPAAAQGFRPGDVVPDLPTPRVLNHSGRAATLAELRGRITILDLFGTWCVPCVRALPHLRSLQAQFPELKVLLLSSEPEAKLRAFLQGRDLPFPVIVDAGGSLTARFAPPAYPYTLVLDARGAVLAATDAAALTPEAIRGWLAAQPGTAVSSGSPAPMPAAGNHTTPSSALVRLSQEFAYAVKTGDPAAPFLDRLRALDLPTLRDSLRTNAEKTAFWINVYNAYTQVLLHGDPSLYQSRGRFFSARRLELGGERLSLDDIEHGLLRRSRIKWSHGYLRNPFPGAFKKALRVDTVDPRVHFALNCGAKSCPPIAFYSDTGLDRQLELAANNYLSTSVSYDAAQNVATLPAILGWFRGDFGGKDGLRRLLHEKGLVPPNKKPRLRFGRYDWQLFLDNYKTDPI</sequence>
<dbReference type="PROSITE" id="PS51352">
    <property type="entry name" value="THIOREDOXIN_2"/>
    <property type="match status" value="1"/>
</dbReference>
<protein>
    <recommendedName>
        <fullName evidence="2">Thioredoxin domain-containing protein</fullName>
    </recommendedName>
</protein>
<dbReference type="SUPFAM" id="SSF52833">
    <property type="entry name" value="Thioredoxin-like"/>
    <property type="match status" value="1"/>
</dbReference>
<evidence type="ECO:0000313" key="4">
    <source>
        <dbReference type="Proteomes" id="UP001501725"/>
    </source>
</evidence>
<gene>
    <name evidence="3" type="ORF">GCM10023184_42050</name>
</gene>
<dbReference type="InterPro" id="IPR036249">
    <property type="entry name" value="Thioredoxin-like_sf"/>
</dbReference>
<dbReference type="Gene3D" id="3.40.30.10">
    <property type="entry name" value="Glutaredoxin"/>
    <property type="match status" value="1"/>
</dbReference>
<evidence type="ECO:0000259" key="2">
    <source>
        <dbReference type="PROSITE" id="PS51352"/>
    </source>
</evidence>
<dbReference type="RefSeq" id="WP_345257915.1">
    <property type="nucleotide sequence ID" value="NZ_BAABGY010000016.1"/>
</dbReference>
<name>A0ABP8HQ24_9BACT</name>
<reference evidence="4" key="1">
    <citation type="journal article" date="2019" name="Int. J. Syst. Evol. Microbiol.">
        <title>The Global Catalogue of Microorganisms (GCM) 10K type strain sequencing project: providing services to taxonomists for standard genome sequencing and annotation.</title>
        <authorList>
            <consortium name="The Broad Institute Genomics Platform"/>
            <consortium name="The Broad Institute Genome Sequencing Center for Infectious Disease"/>
            <person name="Wu L."/>
            <person name="Ma J."/>
        </authorList>
    </citation>
    <scope>NUCLEOTIDE SEQUENCE [LARGE SCALE GENOMIC DNA]</scope>
    <source>
        <strain evidence="4">JCM 17919</strain>
    </source>
</reference>
<feature type="domain" description="Thioredoxin" evidence="2">
    <location>
        <begin position="21"/>
        <end position="160"/>
    </location>
</feature>
<dbReference type="Pfam" id="PF04784">
    <property type="entry name" value="DUF547"/>
    <property type="match status" value="1"/>
</dbReference>
<dbReference type="CDD" id="cd02966">
    <property type="entry name" value="TlpA_like_family"/>
    <property type="match status" value="1"/>
</dbReference>
<proteinExistence type="predicted"/>
<dbReference type="InterPro" id="IPR006869">
    <property type="entry name" value="DUF547"/>
</dbReference>
<dbReference type="Pfam" id="PF00578">
    <property type="entry name" value="AhpC-TSA"/>
    <property type="match status" value="1"/>
</dbReference>
<keyword evidence="4" id="KW-1185">Reference proteome</keyword>
<accession>A0ABP8HQ24</accession>
<dbReference type="InterPro" id="IPR000866">
    <property type="entry name" value="AhpC/TSA"/>
</dbReference>
<dbReference type="PANTHER" id="PTHR46361:SF3">
    <property type="entry name" value="ELECTRON CARRIER_ PROTEIN DISULFIDE OXIDOREDUCTASE"/>
    <property type="match status" value="1"/>
</dbReference>
<comment type="caution">
    <text evidence="3">The sequence shown here is derived from an EMBL/GenBank/DDBJ whole genome shotgun (WGS) entry which is preliminary data.</text>
</comment>
<feature type="signal peptide" evidence="1">
    <location>
        <begin position="1"/>
        <end position="18"/>
    </location>
</feature>
<dbReference type="EMBL" id="BAABGY010000016">
    <property type="protein sequence ID" value="GAA4342514.1"/>
    <property type="molecule type" value="Genomic_DNA"/>
</dbReference>
<feature type="chain" id="PRO_5047516425" description="Thioredoxin domain-containing protein" evidence="1">
    <location>
        <begin position="19"/>
        <end position="414"/>
    </location>
</feature>
<organism evidence="3 4">
    <name type="scientific">Flaviaesturariibacter amylovorans</name>
    <dbReference type="NCBI Taxonomy" id="1084520"/>
    <lineage>
        <taxon>Bacteria</taxon>
        <taxon>Pseudomonadati</taxon>
        <taxon>Bacteroidota</taxon>
        <taxon>Chitinophagia</taxon>
        <taxon>Chitinophagales</taxon>
        <taxon>Chitinophagaceae</taxon>
        <taxon>Flaviaestuariibacter</taxon>
    </lineage>
</organism>
<dbReference type="PANTHER" id="PTHR46361">
    <property type="entry name" value="ELECTRON CARRIER/ PROTEIN DISULFIDE OXIDOREDUCTASE"/>
    <property type="match status" value="1"/>
</dbReference>
<dbReference type="Proteomes" id="UP001501725">
    <property type="component" value="Unassembled WGS sequence"/>
</dbReference>